<organism evidence="2 3">
    <name type="scientific">Mugilogobius chulae</name>
    <name type="common">yellowstripe goby</name>
    <dbReference type="NCBI Taxonomy" id="88201"/>
    <lineage>
        <taxon>Eukaryota</taxon>
        <taxon>Metazoa</taxon>
        <taxon>Chordata</taxon>
        <taxon>Craniata</taxon>
        <taxon>Vertebrata</taxon>
        <taxon>Euteleostomi</taxon>
        <taxon>Actinopterygii</taxon>
        <taxon>Neopterygii</taxon>
        <taxon>Teleostei</taxon>
        <taxon>Neoteleostei</taxon>
        <taxon>Acanthomorphata</taxon>
        <taxon>Gobiaria</taxon>
        <taxon>Gobiiformes</taxon>
        <taxon>Gobioidei</taxon>
        <taxon>Gobiidae</taxon>
        <taxon>Gobionellinae</taxon>
        <taxon>Mugilogobius</taxon>
    </lineage>
</organism>
<proteinExistence type="predicted"/>
<gene>
    <name evidence="2" type="ORF">WMY93_034080</name>
</gene>
<dbReference type="EMBL" id="JBBPFD010000350">
    <property type="protein sequence ID" value="KAK7879137.1"/>
    <property type="molecule type" value="Genomic_DNA"/>
</dbReference>
<dbReference type="Proteomes" id="UP001460270">
    <property type="component" value="Unassembled WGS sequence"/>
</dbReference>
<keyword evidence="3" id="KW-1185">Reference proteome</keyword>
<reference evidence="3" key="1">
    <citation type="submission" date="2024-04" db="EMBL/GenBank/DDBJ databases">
        <title>Salinicola lusitanus LLJ914,a marine bacterium isolated from the Okinawa Trough.</title>
        <authorList>
            <person name="Li J."/>
        </authorList>
    </citation>
    <scope>NUCLEOTIDE SEQUENCE [LARGE SCALE GENOMIC DNA]</scope>
</reference>
<feature type="compositionally biased region" description="Polar residues" evidence="1">
    <location>
        <begin position="64"/>
        <end position="74"/>
    </location>
</feature>
<feature type="region of interest" description="Disordered" evidence="1">
    <location>
        <begin position="41"/>
        <end position="74"/>
    </location>
</feature>
<name>A0AAW0MPT3_9GOBI</name>
<evidence type="ECO:0000313" key="3">
    <source>
        <dbReference type="Proteomes" id="UP001460270"/>
    </source>
</evidence>
<accession>A0AAW0MPT3</accession>
<comment type="caution">
    <text evidence="2">The sequence shown here is derived from an EMBL/GenBank/DDBJ whole genome shotgun (WGS) entry which is preliminary data.</text>
</comment>
<protein>
    <submittedName>
        <fullName evidence="2">Uncharacterized protein</fullName>
    </submittedName>
</protein>
<sequence>MMEVETSILWTYHECLLQEVFREAPLLLSSFKAQQCGAFADKKQEERDKRSSRDRPETVKGQRHSSSSFLDRNSLNFRGTEPSHSVLWSKLFRTFCCYFYIEPAATSIYKVHQQNEVHL</sequence>
<feature type="compositionally biased region" description="Basic and acidic residues" evidence="1">
    <location>
        <begin position="41"/>
        <end position="60"/>
    </location>
</feature>
<dbReference type="AlphaFoldDB" id="A0AAW0MPT3"/>
<evidence type="ECO:0000313" key="2">
    <source>
        <dbReference type="EMBL" id="KAK7879137.1"/>
    </source>
</evidence>
<evidence type="ECO:0000256" key="1">
    <source>
        <dbReference type="SAM" id="MobiDB-lite"/>
    </source>
</evidence>